<accession>A0A919XWZ6</accession>
<dbReference type="Proteomes" id="UP000681162">
    <property type="component" value="Unassembled WGS sequence"/>
</dbReference>
<proteinExistence type="predicted"/>
<organism evidence="1 2">
    <name type="scientific">Paenibacillus antibioticophila</name>
    <dbReference type="NCBI Taxonomy" id="1274374"/>
    <lineage>
        <taxon>Bacteria</taxon>
        <taxon>Bacillati</taxon>
        <taxon>Bacillota</taxon>
        <taxon>Bacilli</taxon>
        <taxon>Bacillales</taxon>
        <taxon>Paenibacillaceae</taxon>
        <taxon>Paenibacillus</taxon>
    </lineage>
</organism>
<reference evidence="1 2" key="1">
    <citation type="submission" date="2021-03" db="EMBL/GenBank/DDBJ databases">
        <title>Antimicrobial resistance genes in bacteria isolated from Japanese honey, and their potential for conferring macrolide and lincosamide resistance in the American foulbrood pathogen Paenibacillus larvae.</title>
        <authorList>
            <person name="Okamoto M."/>
            <person name="Kumagai M."/>
            <person name="Kanamori H."/>
            <person name="Takamatsu D."/>
        </authorList>
    </citation>
    <scope>NUCLEOTIDE SEQUENCE [LARGE SCALE GENOMIC DNA]</scope>
    <source>
        <strain evidence="1 2">J41TS12</strain>
    </source>
</reference>
<name>A0A919XWZ6_9BACL</name>
<comment type="caution">
    <text evidence="1">The sequence shown here is derived from an EMBL/GenBank/DDBJ whole genome shotgun (WGS) entry which is preliminary data.</text>
</comment>
<keyword evidence="2" id="KW-1185">Reference proteome</keyword>
<sequence>MVLSLLVDKRKKTSVKMDLILPNGGDFFMAKKGQTFWRYSLELKLEAARLVNEEVFQYARRNGLFASGD</sequence>
<gene>
    <name evidence="1" type="ORF">J41TS12_40490</name>
</gene>
<evidence type="ECO:0000313" key="2">
    <source>
        <dbReference type="Proteomes" id="UP000681162"/>
    </source>
</evidence>
<protein>
    <submittedName>
        <fullName evidence="1">Uncharacterized protein</fullName>
    </submittedName>
</protein>
<dbReference type="EMBL" id="BORR01000019">
    <property type="protein sequence ID" value="GIO39188.1"/>
    <property type="molecule type" value="Genomic_DNA"/>
</dbReference>
<evidence type="ECO:0000313" key="1">
    <source>
        <dbReference type="EMBL" id="GIO39188.1"/>
    </source>
</evidence>
<dbReference type="AlphaFoldDB" id="A0A919XWZ6"/>